<dbReference type="InterPro" id="IPR000836">
    <property type="entry name" value="PRTase_dom"/>
</dbReference>
<dbReference type="Gene3D" id="3.40.50.2020">
    <property type="match status" value="1"/>
</dbReference>
<evidence type="ECO:0000313" key="2">
    <source>
        <dbReference type="Proteomes" id="UP000219494"/>
    </source>
</evidence>
<dbReference type="AlphaFoldDB" id="A0A285QZ53"/>
<keyword evidence="2" id="KW-1185">Reference proteome</keyword>
<name>A0A285QZ53_9SPHN</name>
<proteinExistence type="predicted"/>
<dbReference type="Proteomes" id="UP000219494">
    <property type="component" value="Unassembled WGS sequence"/>
</dbReference>
<dbReference type="CDD" id="cd06223">
    <property type="entry name" value="PRTases_typeI"/>
    <property type="match status" value="1"/>
</dbReference>
<accession>A0A285QZ53</accession>
<protein>
    <submittedName>
        <fullName evidence="1">Uncharacterized protein</fullName>
    </submittedName>
</protein>
<dbReference type="SUPFAM" id="SSF53271">
    <property type="entry name" value="PRTase-like"/>
    <property type="match status" value="1"/>
</dbReference>
<organism evidence="1 2">
    <name type="scientific">Sphingomonas guangdongensis</name>
    <dbReference type="NCBI Taxonomy" id="1141890"/>
    <lineage>
        <taxon>Bacteria</taxon>
        <taxon>Pseudomonadati</taxon>
        <taxon>Pseudomonadota</taxon>
        <taxon>Alphaproteobacteria</taxon>
        <taxon>Sphingomonadales</taxon>
        <taxon>Sphingomonadaceae</taxon>
        <taxon>Sphingomonas</taxon>
    </lineage>
</organism>
<gene>
    <name evidence="1" type="ORF">SAMN06297144_1867</name>
</gene>
<dbReference type="EMBL" id="OBMI01000002">
    <property type="protein sequence ID" value="SOB86758.1"/>
    <property type="molecule type" value="Genomic_DNA"/>
</dbReference>
<evidence type="ECO:0000313" key="1">
    <source>
        <dbReference type="EMBL" id="SOB86758.1"/>
    </source>
</evidence>
<reference evidence="1 2" key="1">
    <citation type="submission" date="2017-07" db="EMBL/GenBank/DDBJ databases">
        <authorList>
            <person name="Sun Z.S."/>
            <person name="Albrecht U."/>
            <person name="Echele G."/>
            <person name="Lee C.C."/>
        </authorList>
    </citation>
    <scope>NUCLEOTIDE SEQUENCE [LARGE SCALE GENOMIC DNA]</scope>
    <source>
        <strain evidence="1 2">CGMCC 1.12672</strain>
    </source>
</reference>
<sequence length="261" mass="27980">MSIRSRVLLTHDADALSAWIVEHHGCTPTLGRRVGDRQALIVATDDATAALIDAHNATIVPAPAPVPVTATVETIVASNPDAAFDLFGGTKPRLQVYSRKLVSWLSTRSWTNAGKKAAIAKLKAAKQALDHNAIEAAAHDLATTLERQVGADNPNVLVTHVACGHSQRPDCFSCQIAQRVAEKLRLKFAKVFSDRFVKGVSHPKEFDKLAPIEIATLPAEALVLVIDDVATSGWHMEEALQTLRSAGKACLGFSWISGTVD</sequence>
<dbReference type="InterPro" id="IPR029057">
    <property type="entry name" value="PRTase-like"/>
</dbReference>